<dbReference type="GO" id="GO:0004851">
    <property type="term" value="F:uroporphyrin-III C-methyltransferase activity"/>
    <property type="evidence" value="ECO:0007669"/>
    <property type="project" value="UniProtKB-EC"/>
</dbReference>
<dbReference type="FunFam" id="3.40.1010.10:FF:000006">
    <property type="entry name" value="Siroheme synthase, putative"/>
    <property type="match status" value="1"/>
</dbReference>
<dbReference type="EMBL" id="MCFA01000060">
    <property type="protein sequence ID" value="ORY11528.1"/>
    <property type="molecule type" value="Genomic_DNA"/>
</dbReference>
<dbReference type="SUPFAM" id="SSF53790">
    <property type="entry name" value="Tetrapyrrole methylase"/>
    <property type="match status" value="1"/>
</dbReference>
<dbReference type="OrthoDB" id="508204at2759"/>
<evidence type="ECO:0000313" key="17">
    <source>
        <dbReference type="Proteomes" id="UP000193144"/>
    </source>
</evidence>
<evidence type="ECO:0000256" key="6">
    <source>
        <dbReference type="ARBA" id="ARBA00023002"/>
    </source>
</evidence>
<dbReference type="InterPro" id="IPR000878">
    <property type="entry name" value="4pyrrol_Mease"/>
</dbReference>
<evidence type="ECO:0000256" key="9">
    <source>
        <dbReference type="ARBA" id="ARBA00023244"/>
    </source>
</evidence>
<organism evidence="16 17">
    <name type="scientific">Clohesyomyces aquaticus</name>
    <dbReference type="NCBI Taxonomy" id="1231657"/>
    <lineage>
        <taxon>Eukaryota</taxon>
        <taxon>Fungi</taxon>
        <taxon>Dikarya</taxon>
        <taxon>Ascomycota</taxon>
        <taxon>Pezizomycotina</taxon>
        <taxon>Dothideomycetes</taxon>
        <taxon>Pleosporomycetidae</taxon>
        <taxon>Pleosporales</taxon>
        <taxon>Lindgomycetaceae</taxon>
        <taxon>Clohesyomyces</taxon>
    </lineage>
</organism>
<name>A0A1Y1ZMS5_9PLEO</name>
<dbReference type="AlphaFoldDB" id="A0A1Y1ZMS5"/>
<dbReference type="GO" id="GO:0019354">
    <property type="term" value="P:siroheme biosynthetic process"/>
    <property type="evidence" value="ECO:0007669"/>
    <property type="project" value="InterPro"/>
</dbReference>
<dbReference type="Pfam" id="PF00590">
    <property type="entry name" value="TP_methylase"/>
    <property type="match status" value="1"/>
</dbReference>
<dbReference type="PROSITE" id="PS00840">
    <property type="entry name" value="SUMT_2"/>
    <property type="match status" value="1"/>
</dbReference>
<gene>
    <name evidence="16" type="ORF">BCR34DRAFT_484089</name>
</gene>
<evidence type="ECO:0000259" key="14">
    <source>
        <dbReference type="Pfam" id="PF14823"/>
    </source>
</evidence>
<comment type="catalytic activity">
    <reaction evidence="10">
        <text>uroporphyrinogen III + 2 S-adenosyl-L-methionine = precorrin-2 + 2 S-adenosyl-L-homocysteine + H(+)</text>
        <dbReference type="Rhea" id="RHEA:32459"/>
        <dbReference type="ChEBI" id="CHEBI:15378"/>
        <dbReference type="ChEBI" id="CHEBI:57308"/>
        <dbReference type="ChEBI" id="CHEBI:57856"/>
        <dbReference type="ChEBI" id="CHEBI:58827"/>
        <dbReference type="ChEBI" id="CHEBI:59789"/>
        <dbReference type="EC" id="2.1.1.107"/>
    </reaction>
</comment>
<keyword evidence="3" id="KW-0028">Amino-acid biosynthesis</keyword>
<keyword evidence="17" id="KW-1185">Reference proteome</keyword>
<evidence type="ECO:0000256" key="3">
    <source>
        <dbReference type="ARBA" id="ARBA00022605"/>
    </source>
</evidence>
<evidence type="ECO:0000256" key="12">
    <source>
        <dbReference type="RuleBase" id="RU003960"/>
    </source>
</evidence>
<keyword evidence="7" id="KW-0520">NAD</keyword>
<evidence type="ECO:0000256" key="2">
    <source>
        <dbReference type="ARBA" id="ARBA00022603"/>
    </source>
</evidence>
<dbReference type="InterPro" id="IPR050161">
    <property type="entry name" value="Siro_Cobalamin_biosynth"/>
</dbReference>
<comment type="similarity">
    <text evidence="1 12">Belongs to the precorrin methyltransferase family.</text>
</comment>
<feature type="domain" description="Siroheme biosynthesis protein Met8 C-terminal" evidence="14">
    <location>
        <begin position="216"/>
        <end position="253"/>
    </location>
</feature>
<keyword evidence="4 12" id="KW-0808">Transferase</keyword>
<dbReference type="InterPro" id="IPR028281">
    <property type="entry name" value="Sirohaem_synthase_central"/>
</dbReference>
<dbReference type="InterPro" id="IPR006366">
    <property type="entry name" value="CobA/CysG_C"/>
</dbReference>
<dbReference type="Gene3D" id="3.40.1010.10">
    <property type="entry name" value="Cobalt-precorrin-4 Transmethylase, Domain 1"/>
    <property type="match status" value="1"/>
</dbReference>
<proteinExistence type="inferred from homology"/>
<dbReference type="SUPFAM" id="SSF51735">
    <property type="entry name" value="NAD(P)-binding Rossmann-fold domains"/>
    <property type="match status" value="1"/>
</dbReference>
<comment type="function">
    <text evidence="11">Siroheme synthase involved in methionine biosynthesis.</text>
</comment>
<evidence type="ECO:0000256" key="10">
    <source>
        <dbReference type="ARBA" id="ARBA00052360"/>
    </source>
</evidence>
<dbReference type="Pfam" id="PF14824">
    <property type="entry name" value="Sirohm_synth_M"/>
    <property type="match status" value="1"/>
</dbReference>
<dbReference type="Gene3D" id="3.30.950.10">
    <property type="entry name" value="Methyltransferase, Cobalt-precorrin-4 Transmethylase, Domain 2"/>
    <property type="match status" value="1"/>
</dbReference>
<evidence type="ECO:0000256" key="8">
    <source>
        <dbReference type="ARBA" id="ARBA00023167"/>
    </source>
</evidence>
<evidence type="ECO:0000256" key="5">
    <source>
        <dbReference type="ARBA" id="ARBA00022691"/>
    </source>
</evidence>
<dbReference type="Proteomes" id="UP000193144">
    <property type="component" value="Unassembled WGS sequence"/>
</dbReference>
<dbReference type="SUPFAM" id="SSF75615">
    <property type="entry name" value="Siroheme synthase middle domains-like"/>
    <property type="match status" value="1"/>
</dbReference>
<evidence type="ECO:0000259" key="13">
    <source>
        <dbReference type="Pfam" id="PF00590"/>
    </source>
</evidence>
<evidence type="ECO:0000256" key="4">
    <source>
        <dbReference type="ARBA" id="ARBA00022679"/>
    </source>
</evidence>
<dbReference type="GO" id="GO:0009086">
    <property type="term" value="P:methionine biosynthetic process"/>
    <property type="evidence" value="ECO:0007669"/>
    <property type="project" value="UniProtKB-KW"/>
</dbReference>
<dbReference type="InterPro" id="IPR028162">
    <property type="entry name" value="Met8_C"/>
</dbReference>
<sequence length="541" mass="58697">MAPALLTAVDCTSHVHLVVGSNPLAAARCTRAIEVGAKPILIAPEDATLHYGLMKRIEEGQVEWLKRTFHEADLTSLGRPEVDGVVDAVFVTAGGKQSSATHISTLCRRLRIPVNIADAPNLCSFTLLSTHSDGPLQIGVTTSGKGCKLSTRIRREIAASLPLQLGDAVERLGTMRRRIWEEDHAVELSEDLEAEEEDIGQTSDFNQLITAESVEAARSRRMRWLAQICEYWPLRRLASITDEDVDALLRDYKGSNPFKAGGIKDTTLRQRGRIILAGSGPGNPDLLTRATHKAILSADLILADKLVPGPVLDLVPRRVTVYIAKKFPGNADKAQEELLEMGLEGLKAGKVVVRLKQGDPYIYGRGGEEYDFFRSHGYIPTVLPGITSALSAPLFAAIPPTHRSVADQVLVCTGTGRKGVPLDPPEYVPSRTVIFLMSLHRLASLVESLVADGKNYPLITPCAVLERASCPDQRVIRTTLEHVCAAVEEEGSRPPGLLLVGNACTILNKFSQRWVVEDGFKGLDDINIAGDLPSLGEGNTI</sequence>
<dbReference type="Pfam" id="PF14823">
    <property type="entry name" value="Sirohm_synth_C"/>
    <property type="match status" value="1"/>
</dbReference>
<dbReference type="InterPro" id="IPR014776">
    <property type="entry name" value="4pyrrole_Mease_sub2"/>
</dbReference>
<keyword evidence="8" id="KW-0486">Methionine biosynthesis</keyword>
<evidence type="ECO:0000313" key="16">
    <source>
        <dbReference type="EMBL" id="ORY11528.1"/>
    </source>
</evidence>
<dbReference type="InterPro" id="IPR012066">
    <property type="entry name" value="Met1_fungi"/>
</dbReference>
<accession>A0A1Y1ZMS5</accession>
<evidence type="ECO:0000256" key="1">
    <source>
        <dbReference type="ARBA" id="ARBA00005879"/>
    </source>
</evidence>
<keyword evidence="9" id="KW-0627">Porphyrin biosynthesis</keyword>
<feature type="domain" description="Siroheme synthase central" evidence="15">
    <location>
        <begin position="133"/>
        <end position="159"/>
    </location>
</feature>
<keyword evidence="2 12" id="KW-0489">Methyltransferase</keyword>
<dbReference type="Pfam" id="PF13241">
    <property type="entry name" value="NAD_binding_7"/>
    <property type="match status" value="1"/>
</dbReference>
<dbReference type="Gene3D" id="3.40.50.720">
    <property type="entry name" value="NAD(P)-binding Rossmann-like Domain"/>
    <property type="match status" value="1"/>
</dbReference>
<dbReference type="GO" id="GO:0000103">
    <property type="term" value="P:sulfate assimilation"/>
    <property type="evidence" value="ECO:0007669"/>
    <property type="project" value="InterPro"/>
</dbReference>
<evidence type="ECO:0000256" key="7">
    <source>
        <dbReference type="ARBA" id="ARBA00023027"/>
    </source>
</evidence>
<keyword evidence="6" id="KW-0560">Oxidoreductase</keyword>
<dbReference type="PANTHER" id="PTHR45790:SF6">
    <property type="entry name" value="UROPORPHYRINOGEN-III C-METHYLTRANSFERASE"/>
    <property type="match status" value="1"/>
</dbReference>
<dbReference type="CDD" id="cd11642">
    <property type="entry name" value="SUMT"/>
    <property type="match status" value="1"/>
</dbReference>
<dbReference type="FunFam" id="3.40.50.720:FF:000504">
    <property type="entry name" value="Siroheme synthase, putative"/>
    <property type="match status" value="1"/>
</dbReference>
<evidence type="ECO:0000259" key="15">
    <source>
        <dbReference type="Pfam" id="PF14824"/>
    </source>
</evidence>
<keyword evidence="5" id="KW-0949">S-adenosyl-L-methionine</keyword>
<evidence type="ECO:0000256" key="11">
    <source>
        <dbReference type="ARBA" id="ARBA00055636"/>
    </source>
</evidence>
<feature type="domain" description="Tetrapyrrole methylase" evidence="13">
    <location>
        <begin position="273"/>
        <end position="483"/>
    </location>
</feature>
<reference evidence="16 17" key="1">
    <citation type="submission" date="2016-07" db="EMBL/GenBank/DDBJ databases">
        <title>Pervasive Adenine N6-methylation of Active Genes in Fungi.</title>
        <authorList>
            <consortium name="DOE Joint Genome Institute"/>
            <person name="Mondo S.J."/>
            <person name="Dannebaum R.O."/>
            <person name="Kuo R.C."/>
            <person name="Labutti K."/>
            <person name="Haridas S."/>
            <person name="Kuo A."/>
            <person name="Salamov A."/>
            <person name="Ahrendt S.R."/>
            <person name="Lipzen A."/>
            <person name="Sullivan W."/>
            <person name="Andreopoulos W.B."/>
            <person name="Clum A."/>
            <person name="Lindquist E."/>
            <person name="Daum C."/>
            <person name="Ramamoorthy G.K."/>
            <person name="Gryganskyi A."/>
            <person name="Culley D."/>
            <person name="Magnuson J.K."/>
            <person name="James T.Y."/>
            <person name="O'Malley M.A."/>
            <person name="Stajich J.E."/>
            <person name="Spatafora J.W."/>
            <person name="Visel A."/>
            <person name="Grigoriev I.V."/>
        </authorList>
    </citation>
    <scope>NUCLEOTIDE SEQUENCE [LARGE SCALE GENOMIC DNA]</scope>
    <source>
        <strain evidence="16 17">CBS 115471</strain>
    </source>
</reference>
<comment type="caution">
    <text evidence="16">The sequence shown here is derived from an EMBL/GenBank/DDBJ whole genome shotgun (WGS) entry which is preliminary data.</text>
</comment>
<dbReference type="STRING" id="1231657.A0A1Y1ZMS5"/>
<dbReference type="InterPro" id="IPR003043">
    <property type="entry name" value="Uropor_MeTrfase_CS"/>
</dbReference>
<dbReference type="GO" id="GO:0016491">
    <property type="term" value="F:oxidoreductase activity"/>
    <property type="evidence" value="ECO:0007669"/>
    <property type="project" value="UniProtKB-KW"/>
</dbReference>
<dbReference type="InterPro" id="IPR036291">
    <property type="entry name" value="NAD(P)-bd_dom_sf"/>
</dbReference>
<dbReference type="PIRSF" id="PIRSF036555">
    <property type="entry name" value="SUMT_yeast"/>
    <property type="match status" value="1"/>
</dbReference>
<dbReference type="InterPro" id="IPR035996">
    <property type="entry name" value="4pyrrol_Methylase_sf"/>
</dbReference>
<protein>
    <submittedName>
        <fullName evidence="16">Tetrapyrrole methylase</fullName>
    </submittedName>
</protein>
<dbReference type="PANTHER" id="PTHR45790">
    <property type="entry name" value="SIROHEME SYNTHASE-RELATED"/>
    <property type="match status" value="1"/>
</dbReference>
<dbReference type="FunFam" id="3.30.950.10:FF:000005">
    <property type="entry name" value="Uroporphyrin-III c-methyltransferase, putative"/>
    <property type="match status" value="1"/>
</dbReference>
<dbReference type="InterPro" id="IPR014777">
    <property type="entry name" value="4pyrrole_Mease_sub1"/>
</dbReference>
<dbReference type="GO" id="GO:0032259">
    <property type="term" value="P:methylation"/>
    <property type="evidence" value="ECO:0007669"/>
    <property type="project" value="UniProtKB-KW"/>
</dbReference>